<protein>
    <recommendedName>
        <fullName evidence="5">Armadillo-like helical domain-containing protein</fullName>
    </recommendedName>
</protein>
<dbReference type="OrthoDB" id="2012278at2759"/>
<dbReference type="AlphaFoldDB" id="A0A0C9VKZ4"/>
<feature type="domain" description="Armadillo-like helical" evidence="5">
    <location>
        <begin position="6"/>
        <end position="210"/>
    </location>
</feature>
<dbReference type="EMBL" id="KN837160">
    <property type="protein sequence ID" value="KIJ38425.1"/>
    <property type="molecule type" value="Genomic_DNA"/>
</dbReference>
<dbReference type="HOGENOM" id="CLU_1297172_0_0_1"/>
<evidence type="ECO:0000313" key="6">
    <source>
        <dbReference type="EMBL" id="KIJ38425.1"/>
    </source>
</evidence>
<dbReference type="PANTHER" id="PTHR13608:SF3">
    <property type="entry name" value="ARMADILLO-LIKE HELICAL DOMAIN-CONTAINING PROTEIN 3"/>
    <property type="match status" value="1"/>
</dbReference>
<evidence type="ECO:0000256" key="4">
    <source>
        <dbReference type="ARBA" id="ARBA00023136"/>
    </source>
</evidence>
<dbReference type="Pfam" id="PF08427">
    <property type="entry name" value="ARMH3_C"/>
    <property type="match status" value="1"/>
</dbReference>
<dbReference type="SMART" id="SM01158">
    <property type="entry name" value="DUF1741"/>
    <property type="match status" value="1"/>
</dbReference>
<keyword evidence="4" id="KW-0472">Membrane</keyword>
<gene>
    <name evidence="6" type="ORF">M422DRAFT_176436</name>
</gene>
<evidence type="ECO:0000313" key="7">
    <source>
        <dbReference type="Proteomes" id="UP000054279"/>
    </source>
</evidence>
<reference evidence="6 7" key="1">
    <citation type="submission" date="2014-06" db="EMBL/GenBank/DDBJ databases">
        <title>Evolutionary Origins and Diversification of the Mycorrhizal Mutualists.</title>
        <authorList>
            <consortium name="DOE Joint Genome Institute"/>
            <consortium name="Mycorrhizal Genomics Consortium"/>
            <person name="Kohler A."/>
            <person name="Kuo A."/>
            <person name="Nagy L.G."/>
            <person name="Floudas D."/>
            <person name="Copeland A."/>
            <person name="Barry K.W."/>
            <person name="Cichocki N."/>
            <person name="Veneault-Fourrey C."/>
            <person name="LaButti K."/>
            <person name="Lindquist E.A."/>
            <person name="Lipzen A."/>
            <person name="Lundell T."/>
            <person name="Morin E."/>
            <person name="Murat C."/>
            <person name="Riley R."/>
            <person name="Ohm R."/>
            <person name="Sun H."/>
            <person name="Tunlid A."/>
            <person name="Henrissat B."/>
            <person name="Grigoriev I.V."/>
            <person name="Hibbett D.S."/>
            <person name="Martin F."/>
        </authorList>
    </citation>
    <scope>NUCLEOTIDE SEQUENCE [LARGE SCALE GENOMIC DNA]</scope>
    <source>
        <strain evidence="6 7">SS14</strain>
    </source>
</reference>
<sequence>RPPHLPHVSKQRPLICALLDCCVLWLRHNLHKRFEVHSYLICIKNLQHVIWFITTEKIRLDYHWEELWRAVFTLMDFLASQSGSMKSIAKVDELVQETICLLESCLRSSDRFLPSPQALHQLVYEVVRSAGIIARQRELLKALKIPANRRNSVSGRGNNELVTLERITDYYQKQLAESNPSSAKGVIKVLGQLVDKDGIHGVVEAGEGEDTPE</sequence>
<evidence type="ECO:0000256" key="1">
    <source>
        <dbReference type="ARBA" id="ARBA00004370"/>
    </source>
</evidence>
<dbReference type="GO" id="GO:0005829">
    <property type="term" value="C:cytosol"/>
    <property type="evidence" value="ECO:0007669"/>
    <property type="project" value="TreeGrafter"/>
</dbReference>
<proteinExistence type="predicted"/>
<dbReference type="Proteomes" id="UP000054279">
    <property type="component" value="Unassembled WGS sequence"/>
</dbReference>
<name>A0A0C9VKZ4_SPHS4</name>
<feature type="non-terminal residue" evidence="6">
    <location>
        <position position="213"/>
    </location>
</feature>
<keyword evidence="7" id="KW-1185">Reference proteome</keyword>
<keyword evidence="2" id="KW-0812">Transmembrane</keyword>
<accession>A0A0C9VKZ4</accession>
<comment type="subcellular location">
    <subcellularLocation>
        <location evidence="1">Membrane</location>
    </subcellularLocation>
</comment>
<evidence type="ECO:0000259" key="5">
    <source>
        <dbReference type="SMART" id="SM01158"/>
    </source>
</evidence>
<keyword evidence="3" id="KW-1133">Transmembrane helix</keyword>
<evidence type="ECO:0000256" key="3">
    <source>
        <dbReference type="ARBA" id="ARBA00022989"/>
    </source>
</evidence>
<evidence type="ECO:0000256" key="2">
    <source>
        <dbReference type="ARBA" id="ARBA00022692"/>
    </source>
</evidence>
<dbReference type="GO" id="GO:0016020">
    <property type="term" value="C:membrane"/>
    <property type="evidence" value="ECO:0007669"/>
    <property type="project" value="UniProtKB-SubCell"/>
</dbReference>
<dbReference type="InterPro" id="IPR039868">
    <property type="entry name" value="ARMD3-like"/>
</dbReference>
<dbReference type="PANTHER" id="PTHR13608">
    <property type="entry name" value="ARMADILLO-LIKE HELICAL DOMAIN-CONTAINING PROTEIN 3"/>
    <property type="match status" value="1"/>
</dbReference>
<organism evidence="6 7">
    <name type="scientific">Sphaerobolus stellatus (strain SS14)</name>
    <dbReference type="NCBI Taxonomy" id="990650"/>
    <lineage>
        <taxon>Eukaryota</taxon>
        <taxon>Fungi</taxon>
        <taxon>Dikarya</taxon>
        <taxon>Basidiomycota</taxon>
        <taxon>Agaricomycotina</taxon>
        <taxon>Agaricomycetes</taxon>
        <taxon>Phallomycetidae</taxon>
        <taxon>Geastrales</taxon>
        <taxon>Sphaerobolaceae</taxon>
        <taxon>Sphaerobolus</taxon>
    </lineage>
</organism>
<dbReference type="InterPro" id="IPR013636">
    <property type="entry name" value="ARMH3_C"/>
</dbReference>